<evidence type="ECO:0000256" key="6">
    <source>
        <dbReference type="ARBA" id="ARBA00023098"/>
    </source>
</evidence>
<dbReference type="Proteomes" id="UP000054529">
    <property type="component" value="Unassembled WGS sequence"/>
</dbReference>
<evidence type="ECO:0000256" key="8">
    <source>
        <dbReference type="ARBA" id="ARBA00023209"/>
    </source>
</evidence>
<keyword evidence="11" id="KW-0670">Pyruvate</keyword>
<keyword evidence="7" id="KW-0865">Zymogen</keyword>
<evidence type="ECO:0000256" key="5">
    <source>
        <dbReference type="ARBA" id="ARBA00022793"/>
    </source>
</evidence>
<comment type="cofactor">
    <cofactor evidence="1">
        <name>pyruvate</name>
        <dbReference type="ChEBI" id="CHEBI:15361"/>
    </cofactor>
</comment>
<evidence type="ECO:0000256" key="9">
    <source>
        <dbReference type="ARBA" id="ARBA00023239"/>
    </source>
</evidence>
<dbReference type="EC" id="4.1.1.65" evidence="3"/>
<sequence length="288" mass="33661">MFTILTKRRIRSYCALLRKRATEIVCFLANRKIFFFTQFAILIFVKLYKIETKNLKHRNLSHYKTFNDFFSRKLEKDARKIIEDHHLSSPVDGTISEIGTILKNNNDQLIKTKGNLYSLKLLTSQDEFFTTSCFGSFVTIYLSPRDYHRVHSVSECLLTKLIYVPGELFSVNPKRSSDTFKIFTKNERMVCFFKTDFGKVILIMVGSILVNGIETRWNKNLKRNREDPIWTFENQLIPIKKGEEIGYFRLGGSTVICLLEKNRFFLRTSLRKGLKLQVGDVLAYTQTS</sequence>
<gene>
    <name evidence="13" type="ORF">P689_122310</name>
</gene>
<organism evidence="13 14">
    <name type="scientific">Candidatus Riesia pediculischaeffi PTSU</name>
    <dbReference type="NCBI Taxonomy" id="1401651"/>
    <lineage>
        <taxon>Bacteria</taxon>
        <taxon>Pseudomonadati</taxon>
        <taxon>Pseudomonadota</taxon>
        <taxon>Gammaproteobacteria</taxon>
        <taxon>Enterobacterales</taxon>
        <taxon>Enterobacteriaceae</taxon>
        <taxon>Candidatus Riesia</taxon>
    </lineage>
</organism>
<dbReference type="Pfam" id="PF02666">
    <property type="entry name" value="PS_Dcarbxylase"/>
    <property type="match status" value="1"/>
</dbReference>
<evidence type="ECO:0000256" key="12">
    <source>
        <dbReference type="ARBA" id="ARBA00024326"/>
    </source>
</evidence>
<evidence type="ECO:0000256" key="11">
    <source>
        <dbReference type="ARBA" id="ARBA00023317"/>
    </source>
</evidence>
<evidence type="ECO:0000256" key="10">
    <source>
        <dbReference type="ARBA" id="ARBA00023264"/>
    </source>
</evidence>
<dbReference type="PANTHER" id="PTHR10067:SF6">
    <property type="entry name" value="PHOSPHATIDYLSERINE DECARBOXYLASE PROENZYME, MITOCHONDRIAL"/>
    <property type="match status" value="1"/>
</dbReference>
<proteinExistence type="predicted"/>
<dbReference type="NCBIfam" id="TIGR00163">
    <property type="entry name" value="PS_decarb"/>
    <property type="match status" value="1"/>
</dbReference>
<dbReference type="GO" id="GO:0006646">
    <property type="term" value="P:phosphatidylethanolamine biosynthetic process"/>
    <property type="evidence" value="ECO:0007669"/>
    <property type="project" value="UniProtKB-UniPathway"/>
</dbReference>
<dbReference type="GO" id="GO:0004609">
    <property type="term" value="F:phosphatidylserine decarboxylase activity"/>
    <property type="evidence" value="ECO:0007669"/>
    <property type="project" value="UniProtKB-EC"/>
</dbReference>
<dbReference type="InterPro" id="IPR033177">
    <property type="entry name" value="PSD-B"/>
</dbReference>
<keyword evidence="10" id="KW-1208">Phospholipid metabolism</keyword>
<comment type="pathway">
    <text evidence="12">Phospholipid metabolism; phosphatidylethanolamine biosynthesis.</text>
</comment>
<comment type="pathway">
    <text evidence="2">Lipid metabolism.</text>
</comment>
<keyword evidence="4" id="KW-0444">Lipid biosynthesis</keyword>
<comment type="caution">
    <text evidence="13">The sequence shown here is derived from an EMBL/GenBank/DDBJ whole genome shotgun (WGS) entry which is preliminary data.</text>
</comment>
<evidence type="ECO:0000256" key="1">
    <source>
        <dbReference type="ARBA" id="ARBA00001928"/>
    </source>
</evidence>
<evidence type="ECO:0000256" key="7">
    <source>
        <dbReference type="ARBA" id="ARBA00023145"/>
    </source>
</evidence>
<keyword evidence="8" id="KW-0594">Phospholipid biosynthesis</keyword>
<dbReference type="InterPro" id="IPR003817">
    <property type="entry name" value="PS_Dcarbxylase"/>
</dbReference>
<accession>A0A0C1V7N3</accession>
<reference evidence="13 14" key="1">
    <citation type="journal article" date="2014" name="G3 (Bethesda)">
        <title>Genome sequence of Candidatus Riesia pediculischaeffi, endosymbiont of chimpanzee lice, and genomic comparison of recently acquired endosymbionts from human and chimpanzee lice.</title>
        <authorList>
            <person name="Boyd B.M."/>
            <person name="Allen J.M."/>
            <person name="de Crecy-Lagard V."/>
            <person name="Reed D.L."/>
        </authorList>
    </citation>
    <scope>NUCLEOTIDE SEQUENCE [LARGE SCALE GENOMIC DNA]</scope>
    <source>
        <strain evidence="13 14">PTSU</strain>
    </source>
</reference>
<name>A0A0C1V7N3_9ENTR</name>
<dbReference type="EMBL" id="AWXV01000004">
    <property type="protein sequence ID" value="KIE63828.1"/>
    <property type="molecule type" value="Genomic_DNA"/>
</dbReference>
<dbReference type="AlphaFoldDB" id="A0A0C1V7N3"/>
<evidence type="ECO:0000313" key="14">
    <source>
        <dbReference type="Proteomes" id="UP000054529"/>
    </source>
</evidence>
<protein>
    <recommendedName>
        <fullName evidence="3">phosphatidylserine decarboxylase</fullName>
        <ecNumber evidence="3">4.1.1.65</ecNumber>
    </recommendedName>
</protein>
<dbReference type="PATRIC" id="fig|1401651.3.peg.574"/>
<keyword evidence="5" id="KW-0210">Decarboxylase</keyword>
<evidence type="ECO:0000256" key="2">
    <source>
        <dbReference type="ARBA" id="ARBA00005189"/>
    </source>
</evidence>
<dbReference type="PANTHER" id="PTHR10067">
    <property type="entry name" value="PHOSPHATIDYLSERINE DECARBOXYLASE"/>
    <property type="match status" value="1"/>
</dbReference>
<dbReference type="HOGENOM" id="CLU_029061_4_1_6"/>
<dbReference type="UniPathway" id="UPA00558"/>
<keyword evidence="6" id="KW-0443">Lipid metabolism</keyword>
<evidence type="ECO:0000256" key="4">
    <source>
        <dbReference type="ARBA" id="ARBA00022516"/>
    </source>
</evidence>
<dbReference type="RefSeq" id="WP_042524725.1">
    <property type="nucleotide sequence ID" value="NZ_AWXV01000004.1"/>
</dbReference>
<dbReference type="OrthoDB" id="9802030at2"/>
<keyword evidence="9" id="KW-0456">Lyase</keyword>
<evidence type="ECO:0000313" key="13">
    <source>
        <dbReference type="EMBL" id="KIE63828.1"/>
    </source>
</evidence>
<evidence type="ECO:0000256" key="3">
    <source>
        <dbReference type="ARBA" id="ARBA00012243"/>
    </source>
</evidence>